<keyword evidence="3" id="KW-1185">Reference proteome</keyword>
<name>A0A844ZSH4_9SPHN</name>
<sequence length="226" mass="23679">MAKNIIAIRPEPGLSQTIARAHGAGLEIKGFPLFEVRPAEWSAPDDLAFDGILIGSANAIRHGGPQLALLLDLPVYAVGETTAETAQDAGFTIADIGQGGLQSLLDKHSGKAIRFLRLAGRDHVELSPPRSHTIVDRVVYQSDATEMSPQLGEALLDHAVVLLHSAGAAAHFANECSRVGVDRGAIRIAALGPRVAAACGEGWGELQCADQPSDAALLALTKNMCK</sequence>
<dbReference type="Pfam" id="PF02602">
    <property type="entry name" value="HEM4"/>
    <property type="match status" value="1"/>
</dbReference>
<reference evidence="2 3" key="1">
    <citation type="submission" date="2019-12" db="EMBL/GenBank/DDBJ databases">
        <title>Genomic-based taxomic classification of the family Erythrobacteraceae.</title>
        <authorList>
            <person name="Xu L."/>
        </authorList>
    </citation>
    <scope>NUCLEOTIDE SEQUENCE [LARGE SCALE GENOMIC DNA]</scope>
    <source>
        <strain evidence="2 3">KCTC 52763</strain>
    </source>
</reference>
<evidence type="ECO:0000313" key="2">
    <source>
        <dbReference type="EMBL" id="MXO90823.1"/>
    </source>
</evidence>
<dbReference type="InterPro" id="IPR036108">
    <property type="entry name" value="4pyrrol_syn_uPrphyn_synt_sf"/>
</dbReference>
<dbReference type="EMBL" id="WTYX01000001">
    <property type="protein sequence ID" value="MXO90823.1"/>
    <property type="molecule type" value="Genomic_DNA"/>
</dbReference>
<proteinExistence type="predicted"/>
<dbReference type="Gene3D" id="3.40.50.10090">
    <property type="match status" value="2"/>
</dbReference>
<dbReference type="InterPro" id="IPR003754">
    <property type="entry name" value="4pyrrol_synth_uPrphyn_synth"/>
</dbReference>
<comment type="caution">
    <text evidence="2">The sequence shown here is derived from an EMBL/GenBank/DDBJ whole genome shotgun (WGS) entry which is preliminary data.</text>
</comment>
<dbReference type="CDD" id="cd06578">
    <property type="entry name" value="HemD"/>
    <property type="match status" value="1"/>
</dbReference>
<evidence type="ECO:0000259" key="1">
    <source>
        <dbReference type="Pfam" id="PF02602"/>
    </source>
</evidence>
<protein>
    <submittedName>
        <fullName evidence="2">Uroporphyrinogen-III synthase</fullName>
    </submittedName>
</protein>
<dbReference type="Proteomes" id="UP000442714">
    <property type="component" value="Unassembled WGS sequence"/>
</dbReference>
<dbReference type="AlphaFoldDB" id="A0A844ZSH4"/>
<dbReference type="OrthoDB" id="7424801at2"/>
<accession>A0A844ZSH4</accession>
<evidence type="ECO:0000313" key="3">
    <source>
        <dbReference type="Proteomes" id="UP000442714"/>
    </source>
</evidence>
<feature type="domain" description="Tetrapyrrole biosynthesis uroporphyrinogen III synthase" evidence="1">
    <location>
        <begin position="19"/>
        <end position="218"/>
    </location>
</feature>
<dbReference type="GO" id="GO:0004852">
    <property type="term" value="F:uroporphyrinogen-III synthase activity"/>
    <property type="evidence" value="ECO:0007669"/>
    <property type="project" value="InterPro"/>
</dbReference>
<organism evidence="2 3">
    <name type="scientific">Pontixanthobacter aquaemixtae</name>
    <dbReference type="NCBI Taxonomy" id="1958940"/>
    <lineage>
        <taxon>Bacteria</taxon>
        <taxon>Pseudomonadati</taxon>
        <taxon>Pseudomonadota</taxon>
        <taxon>Alphaproteobacteria</taxon>
        <taxon>Sphingomonadales</taxon>
        <taxon>Erythrobacteraceae</taxon>
        <taxon>Pontixanthobacter</taxon>
    </lineage>
</organism>
<gene>
    <name evidence="2" type="ORF">GRI41_08325</name>
</gene>
<dbReference type="GO" id="GO:0033014">
    <property type="term" value="P:tetrapyrrole biosynthetic process"/>
    <property type="evidence" value="ECO:0007669"/>
    <property type="project" value="InterPro"/>
</dbReference>
<dbReference type="SUPFAM" id="SSF69618">
    <property type="entry name" value="HemD-like"/>
    <property type="match status" value="1"/>
</dbReference>